<dbReference type="RefSeq" id="WP_147167541.1">
    <property type="nucleotide sequence ID" value="NZ_VOOR01000019.1"/>
</dbReference>
<name>A0A5C6RLM6_9BACT</name>
<dbReference type="AlphaFoldDB" id="A0A5C6RLM6"/>
<gene>
    <name evidence="1" type="ORF">FRY97_10795</name>
</gene>
<dbReference type="SUPFAM" id="SSF52317">
    <property type="entry name" value="Class I glutamine amidotransferase-like"/>
    <property type="match status" value="1"/>
</dbReference>
<evidence type="ECO:0000313" key="1">
    <source>
        <dbReference type="EMBL" id="TXB63137.1"/>
    </source>
</evidence>
<dbReference type="Proteomes" id="UP000321580">
    <property type="component" value="Unassembled WGS sequence"/>
</dbReference>
<protein>
    <submittedName>
        <fullName evidence="1">Uncharacterized protein</fullName>
    </submittedName>
</protein>
<dbReference type="OrthoDB" id="189183at2"/>
<reference evidence="1 2" key="1">
    <citation type="submission" date="2019-08" db="EMBL/GenBank/DDBJ databases">
        <title>Genome of Phaeodactylibacter luteus.</title>
        <authorList>
            <person name="Bowman J.P."/>
        </authorList>
    </citation>
    <scope>NUCLEOTIDE SEQUENCE [LARGE SCALE GENOMIC DNA]</scope>
    <source>
        <strain evidence="1 2">KCTC 42180</strain>
    </source>
</reference>
<dbReference type="Gene3D" id="3.40.50.880">
    <property type="match status" value="1"/>
</dbReference>
<evidence type="ECO:0000313" key="2">
    <source>
        <dbReference type="Proteomes" id="UP000321580"/>
    </source>
</evidence>
<accession>A0A5C6RLM6</accession>
<keyword evidence="2" id="KW-1185">Reference proteome</keyword>
<dbReference type="EMBL" id="VOOR01000019">
    <property type="protein sequence ID" value="TXB63137.1"/>
    <property type="molecule type" value="Genomic_DNA"/>
</dbReference>
<sequence length="373" mass="40789">MQHFWMLALAAGLWLFSSCDSDTGPQQPDGPGALWSEYTGKADADSLVKVVLVSGDEEYRSEEALTQLAKILAKRHGFDCTVLFAQDPAVPGYANPNATGHIPGLAHLSDAGLLVLFTRFRALPDSQMRHIAQYLESGKPVIGLRTATHAFHFPDTSSSWRHWGNYYEGEDTAWHGGFGQLVLGTNWHSHHGHHKHQSTRGIIPAEARSHPVLNGIASGEIWGPSDVYGLSKPLSAKAKALVYGQVTENTGVFDEADLMYGMRESHWAISSTNPGSATHYNPNDPMMPVAWVQPYQLPGGAEGEALACTMGASTDMLDEELRRLLVNAAYYLTGRPVPDKANVDTVGAYAPTAFGFHDDGYWQTRQWRIPAGY</sequence>
<organism evidence="1 2">
    <name type="scientific">Phaeodactylibacter luteus</name>
    <dbReference type="NCBI Taxonomy" id="1564516"/>
    <lineage>
        <taxon>Bacteria</taxon>
        <taxon>Pseudomonadati</taxon>
        <taxon>Bacteroidota</taxon>
        <taxon>Saprospiria</taxon>
        <taxon>Saprospirales</taxon>
        <taxon>Haliscomenobacteraceae</taxon>
        <taxon>Phaeodactylibacter</taxon>
    </lineage>
</organism>
<proteinExistence type="predicted"/>
<dbReference type="InterPro" id="IPR029062">
    <property type="entry name" value="Class_I_gatase-like"/>
</dbReference>
<comment type="caution">
    <text evidence="1">The sequence shown here is derived from an EMBL/GenBank/DDBJ whole genome shotgun (WGS) entry which is preliminary data.</text>
</comment>